<keyword evidence="5" id="KW-0560">Oxidoreductase</keyword>
<sequence length="242" mass="26881">MRLNREFDIAAAQARLGRDRRGALPDLLDPASLEQLRAAIGDIPRWTLVTRLGGQHINLDAAAMETLPSAQRAEFDRRVAAEAAAGFQYLYETFAIYDKWHAGVLREEAPALADLFEWLNSDDFLDPMREILGAPDIAFCDGQLTRYRAGHFLTTHDDAVAGKNRVAAYVLSLTEGWQENWGGNLEFYDAAGGLETRLVPQLNTLSLFKVPQPHAVTKVRGDIGARRLSIIGWLRRGEDPGP</sequence>
<keyword evidence="3" id="KW-0847">Vitamin C</keyword>
<keyword evidence="6" id="KW-0408">Iron</keyword>
<organism evidence="8 9">
    <name type="scientific">Hyphobacterium marinum</name>
    <dbReference type="NCBI Taxonomy" id="3116574"/>
    <lineage>
        <taxon>Bacteria</taxon>
        <taxon>Pseudomonadati</taxon>
        <taxon>Pseudomonadota</taxon>
        <taxon>Alphaproteobacteria</taxon>
        <taxon>Maricaulales</taxon>
        <taxon>Maricaulaceae</taxon>
        <taxon>Hyphobacterium</taxon>
    </lineage>
</organism>
<feature type="domain" description="Fe2OG dioxygenase" evidence="7">
    <location>
        <begin position="136"/>
        <end position="236"/>
    </location>
</feature>
<dbReference type="EMBL" id="JAZDRO010000002">
    <property type="protein sequence ID" value="MEE2566535.1"/>
    <property type="molecule type" value="Genomic_DNA"/>
</dbReference>
<dbReference type="PROSITE" id="PS51471">
    <property type="entry name" value="FE2OG_OXY"/>
    <property type="match status" value="1"/>
</dbReference>
<dbReference type="SMART" id="SM00702">
    <property type="entry name" value="P4Hc"/>
    <property type="match status" value="1"/>
</dbReference>
<evidence type="ECO:0000256" key="2">
    <source>
        <dbReference type="ARBA" id="ARBA00022723"/>
    </source>
</evidence>
<evidence type="ECO:0000256" key="4">
    <source>
        <dbReference type="ARBA" id="ARBA00022964"/>
    </source>
</evidence>
<reference evidence="8 9" key="1">
    <citation type="submission" date="2024-01" db="EMBL/GenBank/DDBJ databases">
        <title>Hyphobacterium bacterium isolated from marine sediment.</title>
        <authorList>
            <person name="Zhao S."/>
        </authorList>
    </citation>
    <scope>NUCLEOTIDE SEQUENCE [LARGE SCALE GENOMIC DNA]</scope>
    <source>
        <strain evidence="8 9">Y60-23</strain>
    </source>
</reference>
<dbReference type="Proteomes" id="UP001310692">
    <property type="component" value="Unassembled WGS sequence"/>
</dbReference>
<dbReference type="Pfam" id="PF13661">
    <property type="entry name" value="2OG-FeII_Oxy_4"/>
    <property type="match status" value="1"/>
</dbReference>
<dbReference type="RefSeq" id="WP_330196074.1">
    <property type="nucleotide sequence ID" value="NZ_JAZDRO010000002.1"/>
</dbReference>
<dbReference type="PANTHER" id="PTHR12117:SF0">
    <property type="entry name" value="PROLYL 3-HYDROXYLASE OGFOD1"/>
    <property type="match status" value="1"/>
</dbReference>
<dbReference type="InterPro" id="IPR051842">
    <property type="entry name" value="uS12_prolyl_hydroxylase"/>
</dbReference>
<protein>
    <submittedName>
        <fullName evidence="8">2OG-Fe(II) oxygenase family protein</fullName>
    </submittedName>
</protein>
<dbReference type="PANTHER" id="PTHR12117">
    <property type="entry name" value="HISTONE ACETYLTRANSFERASE COMPLEX"/>
    <property type="match status" value="1"/>
</dbReference>
<keyword evidence="2" id="KW-0479">Metal-binding</keyword>
<evidence type="ECO:0000313" key="9">
    <source>
        <dbReference type="Proteomes" id="UP001310692"/>
    </source>
</evidence>
<comment type="cofactor">
    <cofactor evidence="1">
        <name>L-ascorbate</name>
        <dbReference type="ChEBI" id="CHEBI:38290"/>
    </cofactor>
</comment>
<evidence type="ECO:0000256" key="5">
    <source>
        <dbReference type="ARBA" id="ARBA00023002"/>
    </source>
</evidence>
<dbReference type="InterPro" id="IPR006620">
    <property type="entry name" value="Pro_4_hyd_alph"/>
</dbReference>
<gene>
    <name evidence="8" type="ORF">V0U35_07555</name>
</gene>
<dbReference type="InterPro" id="IPR005123">
    <property type="entry name" value="Oxoglu/Fe-dep_dioxygenase_dom"/>
</dbReference>
<name>A0ABU7LZU3_9PROT</name>
<evidence type="ECO:0000256" key="1">
    <source>
        <dbReference type="ARBA" id="ARBA00001961"/>
    </source>
</evidence>
<keyword evidence="4" id="KW-0223">Dioxygenase</keyword>
<dbReference type="InterPro" id="IPR039558">
    <property type="entry name" value="TPA1/OFD1_N"/>
</dbReference>
<evidence type="ECO:0000259" key="7">
    <source>
        <dbReference type="PROSITE" id="PS51471"/>
    </source>
</evidence>
<evidence type="ECO:0000256" key="3">
    <source>
        <dbReference type="ARBA" id="ARBA00022896"/>
    </source>
</evidence>
<proteinExistence type="predicted"/>
<accession>A0ABU7LZU3</accession>
<keyword evidence="9" id="KW-1185">Reference proteome</keyword>
<evidence type="ECO:0000313" key="8">
    <source>
        <dbReference type="EMBL" id="MEE2566535.1"/>
    </source>
</evidence>
<evidence type="ECO:0000256" key="6">
    <source>
        <dbReference type="ARBA" id="ARBA00023004"/>
    </source>
</evidence>
<dbReference type="Gene3D" id="2.60.120.620">
    <property type="entry name" value="q2cbj1_9rhob like domain"/>
    <property type="match status" value="1"/>
</dbReference>
<comment type="caution">
    <text evidence="8">The sequence shown here is derived from an EMBL/GenBank/DDBJ whole genome shotgun (WGS) entry which is preliminary data.</text>
</comment>